<dbReference type="SUPFAM" id="SSF52540">
    <property type="entry name" value="P-loop containing nucleoside triphosphate hydrolases"/>
    <property type="match status" value="1"/>
</dbReference>
<dbReference type="Proteomes" id="UP001296873">
    <property type="component" value="Unassembled WGS sequence"/>
</dbReference>
<dbReference type="Gene3D" id="3.40.50.300">
    <property type="entry name" value="P-loop containing nucleotide triphosphate hydrolases"/>
    <property type="match status" value="1"/>
</dbReference>
<dbReference type="InterPro" id="IPR027417">
    <property type="entry name" value="P-loop_NTPase"/>
</dbReference>
<organism evidence="2 3">
    <name type="scientific">Rhodovibrio sodomensis</name>
    <dbReference type="NCBI Taxonomy" id="1088"/>
    <lineage>
        <taxon>Bacteria</taxon>
        <taxon>Pseudomonadati</taxon>
        <taxon>Pseudomonadota</taxon>
        <taxon>Alphaproteobacteria</taxon>
        <taxon>Rhodospirillales</taxon>
        <taxon>Rhodovibrionaceae</taxon>
        <taxon>Rhodovibrio</taxon>
    </lineage>
</organism>
<comment type="caution">
    <text evidence="2">The sequence shown here is derived from an EMBL/GenBank/DDBJ whole genome shotgun (WGS) entry which is preliminary data.</text>
</comment>
<evidence type="ECO:0000313" key="2">
    <source>
        <dbReference type="EMBL" id="MBK1669677.1"/>
    </source>
</evidence>
<sequence>MAQAVNDPKATRTDAPGSDAGDPDAGGPDADGVPDLETLRRRVRALERGTGPERAPVLPLGAPAIDELLPGGGLARAGVHELLPERTAWDDGPVTGFALALTGRLMAVAQGPVLWVARRGDLYAPGAPAFGVDPDRLLTARAGDDAGVLWAMEEALRCSGLAGVVGEVGQLDRTAARRLQLAAEAGGVTGLTLLRRRVVPRGRQDPSAAATRWRVGARPARRDGGRAVPGGGHAPGAGRACWHLDLVRARGGDPADFEVEWDHATGDFALAAALRDGSAADFRAGGVPGVRRAG</sequence>
<proteinExistence type="predicted"/>
<evidence type="ECO:0008006" key="4">
    <source>
        <dbReference type="Google" id="ProtNLM"/>
    </source>
</evidence>
<keyword evidence="3" id="KW-1185">Reference proteome</keyword>
<protein>
    <recommendedName>
        <fullName evidence="4">Protein ImuA</fullName>
    </recommendedName>
</protein>
<accession>A0ABS1DHV4</accession>
<feature type="region of interest" description="Disordered" evidence="1">
    <location>
        <begin position="1"/>
        <end position="37"/>
    </location>
</feature>
<evidence type="ECO:0000313" key="3">
    <source>
        <dbReference type="Proteomes" id="UP001296873"/>
    </source>
</evidence>
<feature type="compositionally biased region" description="Low complexity" evidence="1">
    <location>
        <begin position="14"/>
        <end position="35"/>
    </location>
</feature>
<name>A0ABS1DHV4_9PROT</name>
<reference evidence="2 3" key="1">
    <citation type="journal article" date="2020" name="Microorganisms">
        <title>Osmotic Adaptation and Compatible Solute Biosynthesis of Phototrophic Bacteria as Revealed from Genome Analyses.</title>
        <authorList>
            <person name="Imhoff J.F."/>
            <person name="Rahn T."/>
            <person name="Kunzel S."/>
            <person name="Keller A."/>
            <person name="Neulinger S.C."/>
        </authorList>
    </citation>
    <scope>NUCLEOTIDE SEQUENCE [LARGE SCALE GENOMIC DNA]</scope>
    <source>
        <strain evidence="2 3">DSM 9895</strain>
    </source>
</reference>
<dbReference type="EMBL" id="NRRL01000057">
    <property type="protein sequence ID" value="MBK1669677.1"/>
    <property type="molecule type" value="Genomic_DNA"/>
</dbReference>
<evidence type="ECO:0000256" key="1">
    <source>
        <dbReference type="SAM" id="MobiDB-lite"/>
    </source>
</evidence>
<dbReference type="RefSeq" id="WP_200342017.1">
    <property type="nucleotide sequence ID" value="NZ_NRRL01000057.1"/>
</dbReference>
<dbReference type="InterPro" id="IPR017026">
    <property type="entry name" value="ImuA"/>
</dbReference>
<dbReference type="PIRSF" id="PIRSF034285">
    <property type="entry name" value="UCP034285"/>
    <property type="match status" value="1"/>
</dbReference>
<gene>
    <name evidence="2" type="ORF">CKO28_16685</name>
</gene>